<accession>A0A286U7F8</accession>
<proteinExistence type="inferred from homology"/>
<dbReference type="GO" id="GO:0071788">
    <property type="term" value="P:endoplasmic reticulum tubular network maintenance"/>
    <property type="evidence" value="ECO:0007669"/>
    <property type="project" value="UniProtKB-UniRule"/>
</dbReference>
<dbReference type="GO" id="GO:1903373">
    <property type="term" value="P:positive regulation of endoplasmic reticulum tubular network organization"/>
    <property type="evidence" value="ECO:0007669"/>
    <property type="project" value="UniProtKB-UniRule"/>
</dbReference>
<keyword evidence="5" id="KW-1185">Reference proteome</keyword>
<dbReference type="GO" id="GO:0008270">
    <property type="term" value="F:zinc ion binding"/>
    <property type="evidence" value="ECO:0007669"/>
    <property type="project" value="UniProtKB-KW"/>
</dbReference>
<feature type="compositionally biased region" description="Basic and acidic residues" evidence="2">
    <location>
        <begin position="349"/>
        <end position="364"/>
    </location>
</feature>
<evidence type="ECO:0000313" key="5">
    <source>
        <dbReference type="Proteomes" id="UP000217199"/>
    </source>
</evidence>
<evidence type="ECO:0000259" key="3">
    <source>
        <dbReference type="Pfam" id="PF10058"/>
    </source>
</evidence>
<feature type="compositionally biased region" description="Polar residues" evidence="2">
    <location>
        <begin position="166"/>
        <end position="189"/>
    </location>
</feature>
<comment type="domain">
    <text evidence="1">The C4-type zinc finger motif is necessary both for its ER three-way tubular junction localization and formation.</text>
</comment>
<dbReference type="FunCoup" id="A0A286U7F8">
    <property type="interactions" value="65"/>
</dbReference>
<dbReference type="GO" id="GO:0098826">
    <property type="term" value="C:endoplasmic reticulum tubular network membrane"/>
    <property type="evidence" value="ECO:0007669"/>
    <property type="project" value="UniProtKB-UniRule"/>
</dbReference>
<comment type="caution">
    <text evidence="1">Lacks conserved residue(s) required for the propagation of feature annotation.</text>
</comment>
<keyword evidence="1" id="KW-0479">Metal-binding</keyword>
<feature type="transmembrane region" description="Helical" evidence="1">
    <location>
        <begin position="44"/>
        <end position="64"/>
    </location>
</feature>
<dbReference type="Pfam" id="PF10058">
    <property type="entry name" value="Zn_ribbon_10"/>
    <property type="match status" value="1"/>
</dbReference>
<feature type="region of interest" description="Disordered" evidence="2">
    <location>
        <begin position="292"/>
        <end position="377"/>
    </location>
</feature>
<dbReference type="OrthoDB" id="1725934at2759"/>
<evidence type="ECO:0000256" key="2">
    <source>
        <dbReference type="SAM" id="MobiDB-lite"/>
    </source>
</evidence>
<dbReference type="InterPro" id="IPR019273">
    <property type="entry name" value="Lunapark_Znf"/>
</dbReference>
<organism evidence="4 5">
    <name type="scientific">Pyrrhoderma noxium</name>
    <dbReference type="NCBI Taxonomy" id="2282107"/>
    <lineage>
        <taxon>Eukaryota</taxon>
        <taxon>Fungi</taxon>
        <taxon>Dikarya</taxon>
        <taxon>Basidiomycota</taxon>
        <taxon>Agaricomycotina</taxon>
        <taxon>Agaricomycetes</taxon>
        <taxon>Hymenochaetales</taxon>
        <taxon>Hymenochaetaceae</taxon>
        <taxon>Pyrrhoderma</taxon>
    </lineage>
</organism>
<evidence type="ECO:0000256" key="1">
    <source>
        <dbReference type="RuleBase" id="RU367073"/>
    </source>
</evidence>
<keyword evidence="1" id="KW-0812">Transmembrane</keyword>
<comment type="similarity">
    <text evidence="1">Belongs to the lunapark family.</text>
</comment>
<comment type="caution">
    <text evidence="4">The sequence shown here is derived from an EMBL/GenBank/DDBJ whole genome shotgun (WGS) entry which is preliminary data.</text>
</comment>
<comment type="subcellular location">
    <subcellularLocation>
        <location evidence="1">Endoplasmic reticulum membrane</location>
        <topology evidence="1">Multi-pass membrane protein</topology>
    </subcellularLocation>
</comment>
<feature type="region of interest" description="Disordered" evidence="2">
    <location>
        <begin position="132"/>
        <end position="213"/>
    </location>
</feature>
<feature type="domain" description="Lunapark zinc ribbon" evidence="3">
    <location>
        <begin position="216"/>
        <end position="272"/>
    </location>
</feature>
<name>A0A286U7F8_9AGAM</name>
<keyword evidence="1" id="KW-1133">Transmembrane helix</keyword>
<dbReference type="PANTHER" id="PTHR22166">
    <property type="entry name" value="ENDOPLASMIC RETICULUM JUNCTION FORMATION PROTEIN LUNAPARK"/>
    <property type="match status" value="1"/>
</dbReference>
<dbReference type="Proteomes" id="UP000217199">
    <property type="component" value="Unassembled WGS sequence"/>
</dbReference>
<dbReference type="InParanoid" id="A0A286U7F8"/>
<dbReference type="EMBL" id="NBII01000010">
    <property type="protein sequence ID" value="PAV15508.1"/>
    <property type="molecule type" value="Genomic_DNA"/>
</dbReference>
<keyword evidence="1" id="KW-0862">Zinc</keyword>
<keyword evidence="1" id="KW-0472">Membrane</keyword>
<reference evidence="4 5" key="1">
    <citation type="journal article" date="2017" name="Mol. Ecol.">
        <title>Comparative and population genomic landscape of Phellinus noxius: A hypervariable fungus causing root rot in trees.</title>
        <authorList>
            <person name="Chung C.L."/>
            <person name="Lee T.J."/>
            <person name="Akiba M."/>
            <person name="Lee H.H."/>
            <person name="Kuo T.H."/>
            <person name="Liu D."/>
            <person name="Ke H.M."/>
            <person name="Yokoi T."/>
            <person name="Roa M.B."/>
            <person name="Lu M.J."/>
            <person name="Chang Y.Y."/>
            <person name="Ann P.J."/>
            <person name="Tsai J.N."/>
            <person name="Chen C.Y."/>
            <person name="Tzean S.S."/>
            <person name="Ota Y."/>
            <person name="Hattori T."/>
            <person name="Sahashi N."/>
            <person name="Liou R.F."/>
            <person name="Kikuchi T."/>
            <person name="Tsai I.J."/>
        </authorList>
    </citation>
    <scope>NUCLEOTIDE SEQUENCE [LARGE SCALE GENOMIC DNA]</scope>
    <source>
        <strain evidence="4 5">FFPRI411160</strain>
    </source>
</reference>
<keyword evidence="1" id="KW-0863">Zinc-finger</keyword>
<feature type="compositionally biased region" description="Pro residues" evidence="2">
    <location>
        <begin position="143"/>
        <end position="155"/>
    </location>
</feature>
<gene>
    <name evidence="4" type="ORF">PNOK_0927200</name>
</gene>
<dbReference type="STRING" id="2282107.A0A286U7F8"/>
<protein>
    <recommendedName>
        <fullName evidence="1">Endoplasmic reticulum junction formation protein lunapark</fullName>
    </recommendedName>
</protein>
<dbReference type="PANTHER" id="PTHR22166:SF12">
    <property type="entry name" value="ENDOPLASMIC RETICULUM JUNCTION FORMATION PROTEIN LUNAPARK"/>
    <property type="match status" value="1"/>
</dbReference>
<evidence type="ECO:0000313" key="4">
    <source>
        <dbReference type="EMBL" id="PAV15508.1"/>
    </source>
</evidence>
<sequence>MSILSWFKSKEPEDYEQILSAIALDIQKRQSRLSDIKIRERRTTLMLTIYTFAAWIAYVGLWYAGFLSKIPRLAVVPVFVGPIIIQFSRRIVQTWYTRIENAEEKTLKDLLAKQRNKVEEIKKKTNYYSTKNLLDRYDSPTRPGRPGPGPSPGSGPKPVNGIGGHNRQQSSGQNQPPITPQRNVPTQLNGVPKGQPSPISGSKAPATPVTPPRKQWYDKLADALLGEDDPNITPAASRYALICRKCFAHNGLVKPEYWEDAQYICPKCGHFNASMRAIKLGQAESFSPPSKIWALPKQNLSPDSSHKPGRKSAPPHQGGALLSPDDLANSGIRRTSLPTQPPSPLSDNEENKNKLAKDQTKSSDEDSAEEQATSVAS</sequence>
<dbReference type="InterPro" id="IPR040115">
    <property type="entry name" value="Lnp"/>
</dbReference>
<dbReference type="AlphaFoldDB" id="A0A286U7F8"/>
<keyword evidence="1" id="KW-0256">Endoplasmic reticulum</keyword>
<comment type="function">
    <text evidence="1">Plays a role in determining ER morphology.</text>
</comment>